<dbReference type="InterPro" id="IPR011059">
    <property type="entry name" value="Metal-dep_hydrolase_composite"/>
</dbReference>
<dbReference type="Gene3D" id="3.20.20.140">
    <property type="entry name" value="Metal-dependent hydrolases"/>
    <property type="match status" value="1"/>
</dbReference>
<dbReference type="NCBIfam" id="TIGR02033">
    <property type="entry name" value="D-hydantoinase"/>
    <property type="match status" value="1"/>
</dbReference>
<dbReference type="AlphaFoldDB" id="A0A098AZ20"/>
<dbReference type="SUPFAM" id="SSF51338">
    <property type="entry name" value="Composite domain of metallo-dependent hydrolases"/>
    <property type="match status" value="1"/>
</dbReference>
<dbReference type="CDD" id="cd01314">
    <property type="entry name" value="D-HYD"/>
    <property type="match status" value="1"/>
</dbReference>
<dbReference type="PANTHER" id="PTHR11647:SF1">
    <property type="entry name" value="COLLAPSIN RESPONSE MEDIATOR PROTEIN"/>
    <property type="match status" value="1"/>
</dbReference>
<keyword evidence="3" id="KW-0479">Metal-binding</keyword>
<dbReference type="GO" id="GO:0005829">
    <property type="term" value="C:cytosol"/>
    <property type="evidence" value="ECO:0007669"/>
    <property type="project" value="TreeGrafter"/>
</dbReference>
<dbReference type="Pfam" id="PF01979">
    <property type="entry name" value="Amidohydro_1"/>
    <property type="match status" value="1"/>
</dbReference>
<dbReference type="OMA" id="SAETHHM"/>
<comment type="similarity">
    <text evidence="2">Belongs to the metallo-dependent hydrolases superfamily. Hydantoinase/dihydropyrimidinase family.</text>
</comment>
<evidence type="ECO:0000259" key="6">
    <source>
        <dbReference type="Pfam" id="PF01979"/>
    </source>
</evidence>
<dbReference type="Proteomes" id="UP000054623">
    <property type="component" value="Unassembled WGS sequence"/>
</dbReference>
<accession>A0A098AZ20</accession>
<proteinExistence type="inferred from homology"/>
<evidence type="ECO:0000256" key="4">
    <source>
        <dbReference type="ARBA" id="ARBA00022801"/>
    </source>
</evidence>
<dbReference type="OrthoDB" id="9765462at2"/>
<feature type="domain" description="Amidohydrolase-related" evidence="6">
    <location>
        <begin position="50"/>
        <end position="442"/>
    </location>
</feature>
<dbReference type="InterPro" id="IPR011778">
    <property type="entry name" value="Hydantoinase/dihydroPyrase"/>
</dbReference>
<sequence length="474" mass="52430">MYDLIIKNGTVVSPSSSTICDVAIKDDKIVGLGFYEAAEGIRTIDATGKYVMPGVIEAHMHCMAPFQGCLGANTFYQQSVSGAFGGVTMFMDFANVFPGKSVLEAVKERRAEMEESAIDFSVHGKFVKSPPELVEEIPQLAEYGVPTFKMFMTYKKEGVMIDEETMLKVFEKAKEVGGLPMLHCEDNTMAEDAIEKVKKIGDLSWVNFAKTKPQKCEAAAFERACRLAEYVDCPVMVVHTTHKEALDVARRAHESGFPIYVETGPHYLTLFDDNYEKEEGYLYLCSPPLRTPQDAEDLWQGLQDGTISVTGSDDCTFDTNEKAAFLEKDENGKYIQDFTKVVNGMSGLEVRLPILLSEGAGKGRLTINQVCALTSTNVAKIYGCYPQKGIIAPGSDADLVIVDMAQEVTLSKDILHNNISYCLHEGFKVKGYPIMTIARGKVIVENGEFRGEKGAGQFIKRKIDSKYLERFGLD</sequence>
<feature type="modified residue" description="N6-carboxylysine" evidence="5">
    <location>
        <position position="149"/>
    </location>
</feature>
<dbReference type="GO" id="GO:0046872">
    <property type="term" value="F:metal ion binding"/>
    <property type="evidence" value="ECO:0007669"/>
    <property type="project" value="UniProtKB-KW"/>
</dbReference>
<dbReference type="SUPFAM" id="SSF51556">
    <property type="entry name" value="Metallo-dependent hydrolases"/>
    <property type="match status" value="1"/>
</dbReference>
<evidence type="ECO:0000256" key="3">
    <source>
        <dbReference type="ARBA" id="ARBA00022723"/>
    </source>
</evidence>
<dbReference type="Gene3D" id="2.30.40.10">
    <property type="entry name" value="Urease, subunit C, domain 1"/>
    <property type="match status" value="1"/>
</dbReference>
<organism evidence="7">
    <name type="scientific">Desulfitobacterium hafniense</name>
    <name type="common">Desulfitobacterium frappieri</name>
    <dbReference type="NCBI Taxonomy" id="49338"/>
    <lineage>
        <taxon>Bacteria</taxon>
        <taxon>Bacillati</taxon>
        <taxon>Bacillota</taxon>
        <taxon>Clostridia</taxon>
        <taxon>Eubacteriales</taxon>
        <taxon>Desulfitobacteriaceae</taxon>
        <taxon>Desulfitobacterium</taxon>
    </lineage>
</organism>
<keyword evidence="4" id="KW-0378">Hydrolase</keyword>
<evidence type="ECO:0000256" key="1">
    <source>
        <dbReference type="ARBA" id="ARBA00001947"/>
    </source>
</evidence>
<dbReference type="InterPro" id="IPR050378">
    <property type="entry name" value="Metallo-dep_Hydrolases_sf"/>
</dbReference>
<dbReference type="InterPro" id="IPR006680">
    <property type="entry name" value="Amidohydro-rel"/>
</dbReference>
<dbReference type="FunFam" id="3.20.20.140:FF:000174">
    <property type="entry name" value="Dihydropyrimidinase-related protein 2"/>
    <property type="match status" value="1"/>
</dbReference>
<evidence type="ECO:0000313" key="7">
    <source>
        <dbReference type="EMBL" id="CDX01869.1"/>
    </source>
</evidence>
<reference evidence="8 9" key="2">
    <citation type="submission" date="2015-12" db="EMBL/GenBank/DDBJ databases">
        <title>Draft Genome Sequence of Desulfitobacterium hafniense Strain DH, a Sulfate-reducing Bacterium Isolated from Paddy Soils.</title>
        <authorList>
            <person name="Bao P."/>
            <person name="Zhang X."/>
            <person name="Li G."/>
        </authorList>
    </citation>
    <scope>NUCLEOTIDE SEQUENCE [LARGE SCALE GENOMIC DNA]</scope>
    <source>
        <strain evidence="8 9">DH</strain>
    </source>
</reference>
<protein>
    <submittedName>
        <fullName evidence="7">D-hydantoinase</fullName>
    </submittedName>
    <submittedName>
        <fullName evidence="8">Dihydropyrimidinase</fullName>
    </submittedName>
</protein>
<reference evidence="7" key="1">
    <citation type="submission" date="2014-07" db="EMBL/GenBank/DDBJ databases">
        <authorList>
            <person name="Hornung V.Bastian."/>
        </authorList>
    </citation>
    <scope>NUCLEOTIDE SEQUENCE</scope>
    <source>
        <strain evidence="7">PCE-S</strain>
    </source>
</reference>
<comment type="PTM">
    <text evidence="5">Carbamylation allows a single lysine to coordinate two divalent metal cations.</text>
</comment>
<name>A0A098AZ20_DESHA</name>
<comment type="cofactor">
    <cofactor evidence="1">
        <name>Zn(2+)</name>
        <dbReference type="ChEBI" id="CHEBI:29105"/>
    </cofactor>
</comment>
<evidence type="ECO:0000256" key="2">
    <source>
        <dbReference type="ARBA" id="ARBA00008829"/>
    </source>
</evidence>
<evidence type="ECO:0000256" key="5">
    <source>
        <dbReference type="PIRSR" id="PIRSR611778-50"/>
    </source>
</evidence>
<evidence type="ECO:0000313" key="8">
    <source>
        <dbReference type="EMBL" id="KTE91255.1"/>
    </source>
</evidence>
<dbReference type="EMBL" id="LOCK01000028">
    <property type="protein sequence ID" value="KTE91255.1"/>
    <property type="molecule type" value="Genomic_DNA"/>
</dbReference>
<dbReference type="PANTHER" id="PTHR11647">
    <property type="entry name" value="HYDRANTOINASE/DIHYDROPYRIMIDINASE FAMILY MEMBER"/>
    <property type="match status" value="1"/>
</dbReference>
<dbReference type="PATRIC" id="fig|49338.4.peg.2134"/>
<evidence type="ECO:0000313" key="9">
    <source>
        <dbReference type="Proteomes" id="UP000054623"/>
    </source>
</evidence>
<gene>
    <name evidence="8" type="ORF">AT727_06575</name>
    <name evidence="7" type="ORF">DPCES_1982</name>
</gene>
<dbReference type="RefSeq" id="WP_005812110.1">
    <property type="nucleotide sequence ID" value="NZ_CABKQQ010000036.1"/>
</dbReference>
<dbReference type="EMBL" id="LK996017">
    <property type="protein sequence ID" value="CDX01869.1"/>
    <property type="molecule type" value="Genomic_DNA"/>
</dbReference>
<dbReference type="InterPro" id="IPR032466">
    <property type="entry name" value="Metal_Hydrolase"/>
</dbReference>
<dbReference type="GO" id="GO:0016812">
    <property type="term" value="F:hydrolase activity, acting on carbon-nitrogen (but not peptide) bonds, in cyclic amides"/>
    <property type="evidence" value="ECO:0007669"/>
    <property type="project" value="TreeGrafter"/>
</dbReference>